<keyword evidence="2" id="KW-1185">Reference proteome</keyword>
<sequence length="154" mass="18292">MWYNIDFYKWAILLLPTDLRKPKMIGFIKTLISPVANLHVEFLKMRVADEFILNHNGQRCYLRKALNDVFDADLRRIRIGDGNQFERHYIYTRAEQKPVFLGKLFINDKTDYADTGIDFIVYVPDSIVKSRKITLEKWIEIFKKGTKKYKIIAI</sequence>
<proteinExistence type="predicted"/>
<dbReference type="EMBL" id="OENF01000034">
    <property type="protein sequence ID" value="SOS74907.1"/>
    <property type="molecule type" value="Genomic_DNA"/>
</dbReference>
<accession>A0A2H1YJC6</accession>
<gene>
    <name evidence="1" type="ORF">TNO020_40126</name>
</gene>
<dbReference type="RefSeq" id="WP_101917467.1">
    <property type="nucleotide sequence ID" value="NZ_WXYB01000006.1"/>
</dbReference>
<reference evidence="2" key="1">
    <citation type="submission" date="2017-11" db="EMBL/GenBank/DDBJ databases">
        <authorList>
            <person name="Duchaud E."/>
        </authorList>
    </citation>
    <scope>NUCLEOTIDE SEQUENCE [LARGE SCALE GENOMIC DNA]</scope>
    <source>
        <strain evidence="2">Tenacibaculum sp. TNO020</strain>
    </source>
</reference>
<evidence type="ECO:0000313" key="1">
    <source>
        <dbReference type="EMBL" id="SOS74907.1"/>
    </source>
</evidence>
<dbReference type="AlphaFoldDB" id="A0A2H1YJC6"/>
<organism evidence="1 2">
    <name type="scientific">Tenacibaculum piscium</name>
    <dbReference type="NCBI Taxonomy" id="1458515"/>
    <lineage>
        <taxon>Bacteria</taxon>
        <taxon>Pseudomonadati</taxon>
        <taxon>Bacteroidota</taxon>
        <taxon>Flavobacteriia</taxon>
        <taxon>Flavobacteriales</taxon>
        <taxon>Flavobacteriaceae</taxon>
        <taxon>Tenacibaculum</taxon>
    </lineage>
</organism>
<name>A0A2H1YJC6_9FLAO</name>
<dbReference type="Proteomes" id="UP000234211">
    <property type="component" value="Unassembled WGS sequence"/>
</dbReference>
<protein>
    <submittedName>
        <fullName evidence="1">Uncharacterized protein</fullName>
    </submittedName>
</protein>
<evidence type="ECO:0000313" key="2">
    <source>
        <dbReference type="Proteomes" id="UP000234211"/>
    </source>
</evidence>